<evidence type="ECO:0000256" key="2">
    <source>
        <dbReference type="ARBA" id="ARBA00012379"/>
    </source>
</evidence>
<dbReference type="EMBL" id="VSSQ01068607">
    <property type="protein sequence ID" value="MPN20768.1"/>
    <property type="molecule type" value="Genomic_DNA"/>
</dbReference>
<sequence length="108" mass="11039">MPGETAVLPTGLAVALPEGSVGLVFGRSGLGIRHGIVPANAVGVIDADYRGEILVGLTNHSAEPYIIVPGDRIAQLVVVPVLTPPIEEVENLSETVRGEGGFGSTGKE</sequence>
<dbReference type="InterPro" id="IPR033704">
    <property type="entry name" value="dUTPase_trimeric"/>
</dbReference>
<evidence type="ECO:0000256" key="3">
    <source>
        <dbReference type="ARBA" id="ARBA00022801"/>
    </source>
</evidence>
<reference evidence="6" key="1">
    <citation type="submission" date="2019-08" db="EMBL/GenBank/DDBJ databases">
        <authorList>
            <person name="Kucharzyk K."/>
            <person name="Murdoch R.W."/>
            <person name="Higgins S."/>
            <person name="Loffler F."/>
        </authorList>
    </citation>
    <scope>NUCLEOTIDE SEQUENCE</scope>
</reference>
<dbReference type="CDD" id="cd07557">
    <property type="entry name" value="trimeric_dUTPase"/>
    <property type="match status" value="1"/>
</dbReference>
<evidence type="ECO:0000313" key="6">
    <source>
        <dbReference type="EMBL" id="MPN20768.1"/>
    </source>
</evidence>
<proteinExistence type="inferred from homology"/>
<dbReference type="InterPro" id="IPR008181">
    <property type="entry name" value="dUTPase"/>
</dbReference>
<gene>
    <name evidence="6" type="primary">dut_34</name>
    <name evidence="6" type="ORF">SDC9_168147</name>
</gene>
<dbReference type="GO" id="GO:0000287">
    <property type="term" value="F:magnesium ion binding"/>
    <property type="evidence" value="ECO:0007669"/>
    <property type="project" value="InterPro"/>
</dbReference>
<comment type="caution">
    <text evidence="6">The sequence shown here is derived from an EMBL/GenBank/DDBJ whole genome shotgun (WGS) entry which is preliminary data.</text>
</comment>
<dbReference type="SUPFAM" id="SSF51283">
    <property type="entry name" value="dUTPase-like"/>
    <property type="match status" value="1"/>
</dbReference>
<protein>
    <recommendedName>
        <fullName evidence="2">dUTP diphosphatase</fullName>
        <ecNumber evidence="2">3.6.1.23</ecNumber>
    </recommendedName>
</protein>
<dbReference type="PANTHER" id="PTHR11241:SF0">
    <property type="entry name" value="DEOXYURIDINE 5'-TRIPHOSPHATE NUCLEOTIDOHYDROLASE"/>
    <property type="match status" value="1"/>
</dbReference>
<dbReference type="GO" id="GO:0006226">
    <property type="term" value="P:dUMP biosynthetic process"/>
    <property type="evidence" value="ECO:0007669"/>
    <property type="project" value="InterPro"/>
</dbReference>
<dbReference type="GO" id="GO:0004170">
    <property type="term" value="F:dUTP diphosphatase activity"/>
    <property type="evidence" value="ECO:0007669"/>
    <property type="project" value="UniProtKB-EC"/>
</dbReference>
<keyword evidence="4" id="KW-0546">Nucleotide metabolism</keyword>
<dbReference type="InterPro" id="IPR036157">
    <property type="entry name" value="dUTPase-like_sf"/>
</dbReference>
<dbReference type="Pfam" id="PF00692">
    <property type="entry name" value="dUTPase"/>
    <property type="match status" value="1"/>
</dbReference>
<evidence type="ECO:0000256" key="4">
    <source>
        <dbReference type="ARBA" id="ARBA00023080"/>
    </source>
</evidence>
<dbReference type="NCBIfam" id="TIGR00576">
    <property type="entry name" value="dut"/>
    <property type="match status" value="1"/>
</dbReference>
<feature type="domain" description="dUTPase-like" evidence="5">
    <location>
        <begin position="2"/>
        <end position="106"/>
    </location>
</feature>
<dbReference type="NCBIfam" id="NF001862">
    <property type="entry name" value="PRK00601.1"/>
    <property type="match status" value="1"/>
</dbReference>
<accession>A0A645G1Q9</accession>
<comment type="similarity">
    <text evidence="1">Belongs to the dUTPase family.</text>
</comment>
<dbReference type="GO" id="GO:0046081">
    <property type="term" value="P:dUTP catabolic process"/>
    <property type="evidence" value="ECO:0007669"/>
    <property type="project" value="InterPro"/>
</dbReference>
<dbReference type="AlphaFoldDB" id="A0A645G1Q9"/>
<name>A0A645G1Q9_9ZZZZ</name>
<dbReference type="PANTHER" id="PTHR11241">
    <property type="entry name" value="DEOXYURIDINE 5'-TRIPHOSPHATE NUCLEOTIDOHYDROLASE"/>
    <property type="match status" value="1"/>
</dbReference>
<evidence type="ECO:0000259" key="5">
    <source>
        <dbReference type="Pfam" id="PF00692"/>
    </source>
</evidence>
<dbReference type="Gene3D" id="2.70.40.10">
    <property type="match status" value="1"/>
</dbReference>
<keyword evidence="3 6" id="KW-0378">Hydrolase</keyword>
<organism evidence="6">
    <name type="scientific">bioreactor metagenome</name>
    <dbReference type="NCBI Taxonomy" id="1076179"/>
    <lineage>
        <taxon>unclassified sequences</taxon>
        <taxon>metagenomes</taxon>
        <taxon>ecological metagenomes</taxon>
    </lineage>
</organism>
<dbReference type="EC" id="3.6.1.23" evidence="2"/>
<evidence type="ECO:0000256" key="1">
    <source>
        <dbReference type="ARBA" id="ARBA00006581"/>
    </source>
</evidence>
<dbReference type="InterPro" id="IPR029054">
    <property type="entry name" value="dUTPase-like"/>
</dbReference>